<keyword evidence="2" id="KW-1185">Reference proteome</keyword>
<evidence type="ECO:0000313" key="1">
    <source>
        <dbReference type="EMBL" id="PON76080.1"/>
    </source>
</evidence>
<evidence type="ECO:0000313" key="2">
    <source>
        <dbReference type="Proteomes" id="UP000237105"/>
    </source>
</evidence>
<name>A0A2P5DS18_PARAD</name>
<sequence length="75" mass="8679">MSKKQMVGHNMRSNYRMTHLAISDIVRTWTSCKSTSTITLYRKSIGFIHSDPKLDSIVECLETKIRIVRVVLHCL</sequence>
<organism evidence="1 2">
    <name type="scientific">Parasponia andersonii</name>
    <name type="common">Sponia andersonii</name>
    <dbReference type="NCBI Taxonomy" id="3476"/>
    <lineage>
        <taxon>Eukaryota</taxon>
        <taxon>Viridiplantae</taxon>
        <taxon>Streptophyta</taxon>
        <taxon>Embryophyta</taxon>
        <taxon>Tracheophyta</taxon>
        <taxon>Spermatophyta</taxon>
        <taxon>Magnoliopsida</taxon>
        <taxon>eudicotyledons</taxon>
        <taxon>Gunneridae</taxon>
        <taxon>Pentapetalae</taxon>
        <taxon>rosids</taxon>
        <taxon>fabids</taxon>
        <taxon>Rosales</taxon>
        <taxon>Cannabaceae</taxon>
        <taxon>Parasponia</taxon>
    </lineage>
</organism>
<dbReference type="AlphaFoldDB" id="A0A2P5DS18"/>
<dbReference type="Proteomes" id="UP000237105">
    <property type="component" value="Unassembled WGS sequence"/>
</dbReference>
<accession>A0A2P5DS18</accession>
<protein>
    <submittedName>
        <fullName evidence="1">Uncharacterized protein</fullName>
    </submittedName>
</protein>
<gene>
    <name evidence="1" type="ORF">PanWU01x14_037960</name>
</gene>
<proteinExistence type="predicted"/>
<dbReference type="EMBL" id="JXTB01000020">
    <property type="protein sequence ID" value="PON76080.1"/>
    <property type="molecule type" value="Genomic_DNA"/>
</dbReference>
<comment type="caution">
    <text evidence="1">The sequence shown here is derived from an EMBL/GenBank/DDBJ whole genome shotgun (WGS) entry which is preliminary data.</text>
</comment>
<reference evidence="2" key="1">
    <citation type="submission" date="2016-06" db="EMBL/GenBank/DDBJ databases">
        <title>Parallel loss of symbiosis genes in relatives of nitrogen-fixing non-legume Parasponia.</title>
        <authorList>
            <person name="Van Velzen R."/>
            <person name="Holmer R."/>
            <person name="Bu F."/>
            <person name="Rutten L."/>
            <person name="Van Zeijl A."/>
            <person name="Liu W."/>
            <person name="Santuari L."/>
            <person name="Cao Q."/>
            <person name="Sharma T."/>
            <person name="Shen D."/>
            <person name="Roswanjaya Y."/>
            <person name="Wardhani T."/>
            <person name="Kalhor M.S."/>
            <person name="Jansen J."/>
            <person name="Van den Hoogen J."/>
            <person name="Gungor B."/>
            <person name="Hartog M."/>
            <person name="Hontelez J."/>
            <person name="Verver J."/>
            <person name="Yang W.-C."/>
            <person name="Schijlen E."/>
            <person name="Repin R."/>
            <person name="Schilthuizen M."/>
            <person name="Schranz E."/>
            <person name="Heidstra R."/>
            <person name="Miyata K."/>
            <person name="Fedorova E."/>
            <person name="Kohlen W."/>
            <person name="Bisseling T."/>
            <person name="Smit S."/>
            <person name="Geurts R."/>
        </authorList>
    </citation>
    <scope>NUCLEOTIDE SEQUENCE [LARGE SCALE GENOMIC DNA]</scope>
    <source>
        <strain evidence="2">cv. WU1-14</strain>
    </source>
</reference>